<proteinExistence type="predicted"/>
<organism evidence="1 2">
    <name type="scientific">Citrus unshiu</name>
    <name type="common">Satsuma mandarin</name>
    <name type="synonym">Citrus nobilis var. unshiu</name>
    <dbReference type="NCBI Taxonomy" id="55188"/>
    <lineage>
        <taxon>Eukaryota</taxon>
        <taxon>Viridiplantae</taxon>
        <taxon>Streptophyta</taxon>
        <taxon>Embryophyta</taxon>
        <taxon>Tracheophyta</taxon>
        <taxon>Spermatophyta</taxon>
        <taxon>Magnoliopsida</taxon>
        <taxon>eudicotyledons</taxon>
        <taxon>Gunneridae</taxon>
        <taxon>Pentapetalae</taxon>
        <taxon>rosids</taxon>
        <taxon>malvids</taxon>
        <taxon>Sapindales</taxon>
        <taxon>Rutaceae</taxon>
        <taxon>Aurantioideae</taxon>
        <taxon>Citrus</taxon>
    </lineage>
</organism>
<reference evidence="1 2" key="1">
    <citation type="journal article" date="2017" name="Front. Genet.">
        <title>Draft sequencing of the heterozygous diploid genome of Satsuma (Citrus unshiu Marc.) using a hybrid assembly approach.</title>
        <authorList>
            <person name="Shimizu T."/>
            <person name="Tanizawa Y."/>
            <person name="Mochizuki T."/>
            <person name="Nagasaki H."/>
            <person name="Yoshioka T."/>
            <person name="Toyoda A."/>
            <person name="Fujiyama A."/>
            <person name="Kaminuma E."/>
            <person name="Nakamura Y."/>
        </authorList>
    </citation>
    <scope>NUCLEOTIDE SEQUENCE [LARGE SCALE GENOMIC DNA]</scope>
    <source>
        <strain evidence="2">cv. Miyagawa wase</strain>
    </source>
</reference>
<sequence>MQYQRLKQHRQQQQALVQQTLLQQQSLYHPGLLATTQVQFLIRMLFLVACVNPLCRWMSNPPTVTHPVVSRGAIGLGSPSIPAVALKHPRTPPTNPFVDYPSGDFDCLSKRTRPIGISDEVNLPVNVLPVSFTGHSHSQAFSAPEDLPKTVTRTLNQGSSPMSIDRSCILKAHCPNLFI</sequence>
<evidence type="ECO:0000313" key="2">
    <source>
        <dbReference type="Proteomes" id="UP000236630"/>
    </source>
</evidence>
<dbReference type="AlphaFoldDB" id="A0A2H5Q9X1"/>
<protein>
    <submittedName>
        <fullName evidence="1">Uncharacterized protein</fullName>
    </submittedName>
</protein>
<name>A0A2H5Q9X1_CITUN</name>
<keyword evidence="2" id="KW-1185">Reference proteome</keyword>
<dbReference type="EMBL" id="BDQV01000269">
    <property type="protein sequence ID" value="GAY61440.1"/>
    <property type="molecule type" value="Genomic_DNA"/>
</dbReference>
<comment type="caution">
    <text evidence="1">The sequence shown here is derived from an EMBL/GenBank/DDBJ whole genome shotgun (WGS) entry which is preliminary data.</text>
</comment>
<dbReference type="Proteomes" id="UP000236630">
    <property type="component" value="Unassembled WGS sequence"/>
</dbReference>
<gene>
    <name evidence="1" type="ORF">CUMW_210010</name>
</gene>
<accession>A0A2H5Q9X1</accession>
<evidence type="ECO:0000313" key="1">
    <source>
        <dbReference type="EMBL" id="GAY61440.1"/>
    </source>
</evidence>
<dbReference type="STRING" id="55188.A0A2H5Q9X1"/>